<sequence>MLGFLLLPILFVIPLSLSAGEFFIYPMPGLSLRWYEAFFSDRAWISSLWSSIVVATSTMVLATVLGTLAAIGFWQSRSRLGMVILVVLVSPLIIPVVVVAIALFFFYARLGFANSMWSLVMGHTAIALPLVVLTVAATLQTYNPNLTRAAASLGASPVRAFFDVMLPLIAPGVATGALLAFAMSFDECVLSLFLGSPEQRTLPRQLFSGLRESITPVVAVAATLIIVLASALLLASLLLKARAERLRGESP</sequence>
<accession>A0ACC5R679</accession>
<proteinExistence type="predicted"/>
<dbReference type="EMBL" id="JAENHL010000007">
    <property type="protein sequence ID" value="MBK1867878.1"/>
    <property type="molecule type" value="Genomic_DNA"/>
</dbReference>
<organism evidence="1 2">
    <name type="scientific">Taklimakanibacter albus</name>
    <dbReference type="NCBI Taxonomy" id="2800327"/>
    <lineage>
        <taxon>Bacteria</taxon>
        <taxon>Pseudomonadati</taxon>
        <taxon>Pseudomonadota</taxon>
        <taxon>Alphaproteobacteria</taxon>
        <taxon>Hyphomicrobiales</taxon>
        <taxon>Aestuariivirgaceae</taxon>
        <taxon>Taklimakanibacter</taxon>
    </lineage>
</organism>
<gene>
    <name evidence="1" type="ORF">JHL16_16090</name>
</gene>
<name>A0ACC5R679_9HYPH</name>
<evidence type="ECO:0000313" key="1">
    <source>
        <dbReference type="EMBL" id="MBK1867878.1"/>
    </source>
</evidence>
<protein>
    <submittedName>
        <fullName evidence="1">ABC transporter permease</fullName>
    </submittedName>
</protein>
<comment type="caution">
    <text evidence="1">The sequence shown here is derived from an EMBL/GenBank/DDBJ whole genome shotgun (WGS) entry which is preliminary data.</text>
</comment>
<keyword evidence="2" id="KW-1185">Reference proteome</keyword>
<evidence type="ECO:0000313" key="2">
    <source>
        <dbReference type="Proteomes" id="UP000616151"/>
    </source>
</evidence>
<reference evidence="1" key="1">
    <citation type="submission" date="2021-01" db="EMBL/GenBank/DDBJ databases">
        <authorList>
            <person name="Sun Q."/>
        </authorList>
    </citation>
    <scope>NUCLEOTIDE SEQUENCE</scope>
    <source>
        <strain evidence="1">YIM B02566</strain>
    </source>
</reference>
<dbReference type="Proteomes" id="UP000616151">
    <property type="component" value="Unassembled WGS sequence"/>
</dbReference>